<dbReference type="PANTHER" id="PTHR30250:SF11">
    <property type="entry name" value="O-ANTIGEN TRANSPORTER-RELATED"/>
    <property type="match status" value="1"/>
</dbReference>
<evidence type="ECO:0000256" key="3">
    <source>
        <dbReference type="ARBA" id="ARBA00022692"/>
    </source>
</evidence>
<keyword evidence="8" id="KW-1185">Reference proteome</keyword>
<feature type="transmembrane region" description="Helical" evidence="6">
    <location>
        <begin position="325"/>
        <end position="347"/>
    </location>
</feature>
<feature type="transmembrane region" description="Helical" evidence="6">
    <location>
        <begin position="60"/>
        <end position="83"/>
    </location>
</feature>
<feature type="transmembrane region" description="Helical" evidence="6">
    <location>
        <begin position="178"/>
        <end position="199"/>
    </location>
</feature>
<feature type="transmembrane region" description="Helical" evidence="6">
    <location>
        <begin position="104"/>
        <end position="129"/>
    </location>
</feature>
<protein>
    <submittedName>
        <fullName evidence="7">Membrane protein involved in the export of O-antigen and teichoic acid</fullName>
    </submittedName>
</protein>
<organism evidence="7 8">
    <name type="scientific">Pseudoduganella namucuonensis</name>
    <dbReference type="NCBI Taxonomy" id="1035707"/>
    <lineage>
        <taxon>Bacteria</taxon>
        <taxon>Pseudomonadati</taxon>
        <taxon>Pseudomonadota</taxon>
        <taxon>Betaproteobacteria</taxon>
        <taxon>Burkholderiales</taxon>
        <taxon>Oxalobacteraceae</taxon>
        <taxon>Telluria group</taxon>
        <taxon>Pseudoduganella</taxon>
    </lineage>
</organism>
<accession>A0A1I7K2T4</accession>
<feature type="transmembrane region" description="Helical" evidence="6">
    <location>
        <begin position="416"/>
        <end position="435"/>
    </location>
</feature>
<keyword evidence="4 6" id="KW-1133">Transmembrane helix</keyword>
<feature type="transmembrane region" description="Helical" evidence="6">
    <location>
        <begin position="387"/>
        <end position="410"/>
    </location>
</feature>
<evidence type="ECO:0000313" key="7">
    <source>
        <dbReference type="EMBL" id="SFU91675.1"/>
    </source>
</evidence>
<feature type="transmembrane region" description="Helical" evidence="6">
    <location>
        <begin position="284"/>
        <end position="304"/>
    </location>
</feature>
<dbReference type="PANTHER" id="PTHR30250">
    <property type="entry name" value="PST FAMILY PREDICTED COLANIC ACID TRANSPORTER"/>
    <property type="match status" value="1"/>
</dbReference>
<proteinExistence type="predicted"/>
<dbReference type="Proteomes" id="UP000199391">
    <property type="component" value="Unassembled WGS sequence"/>
</dbReference>
<feature type="transmembrane region" description="Helical" evidence="6">
    <location>
        <begin position="359"/>
        <end position="375"/>
    </location>
</feature>
<name>A0A1I7K2T4_9BURK</name>
<keyword evidence="3 6" id="KW-0812">Transmembrane</keyword>
<dbReference type="AlphaFoldDB" id="A0A1I7K2T4"/>
<evidence type="ECO:0000313" key="8">
    <source>
        <dbReference type="Proteomes" id="UP000199391"/>
    </source>
</evidence>
<feature type="transmembrane region" description="Helical" evidence="6">
    <location>
        <begin position="211"/>
        <end position="231"/>
    </location>
</feature>
<keyword evidence="5 6" id="KW-0472">Membrane</keyword>
<dbReference type="STRING" id="1035707.SAMN05216552_1014110"/>
<dbReference type="RefSeq" id="WP_093556619.1">
    <property type="nucleotide sequence ID" value="NZ_FPBO01000014.1"/>
</dbReference>
<feature type="transmembrane region" description="Helical" evidence="6">
    <location>
        <begin position="251"/>
        <end position="272"/>
    </location>
</feature>
<evidence type="ECO:0000256" key="6">
    <source>
        <dbReference type="SAM" id="Phobius"/>
    </source>
</evidence>
<sequence length="455" mass="47812">MRTSSTWLRWPADRLRANLAGRTGHLRLPLLVSLGNQALSSGGNFVLGIYLARAMPLADFGLYGMCYAACLLYVGIGNALILTRMSVVLSGLPAATRDSQAARMLVAVLLLGSLLLAPAALLAAAQALAPGLSWLPPRAAALLGTLRPLPLVALAAALFLCTEFFIAYAYLRRREGGALAVNAITMLVLAAGLAALHAARIPPTPEAVLSLYALGAALAACAAYSSAPLVLRGSLDALRADWRPAWRDGRWALGGVATTWLQTQTYTYALALLLGPAGAGLANLARLFISPFSFLLPAVNKVAVPRLAELRLSDPARMRRLSLRLTAALTTLALLYSALLYGCFGLAEQALLGRAVPGLGPLAAIWCVVLVFQVMRSGGSILLQIQLRFRVLTLYTLPSAAVTVLATPLLAGLAGAQGALLGLLAGELTLTLLIWRDIRHGQLAAHAEHGHSAHD</sequence>
<comment type="subcellular location">
    <subcellularLocation>
        <location evidence="1">Cell membrane</location>
        <topology evidence="1">Multi-pass membrane protein</topology>
    </subcellularLocation>
</comment>
<dbReference type="OrthoDB" id="8776838at2"/>
<dbReference type="InterPro" id="IPR050833">
    <property type="entry name" value="Poly_Biosynth_Transport"/>
</dbReference>
<evidence type="ECO:0000256" key="1">
    <source>
        <dbReference type="ARBA" id="ARBA00004651"/>
    </source>
</evidence>
<evidence type="ECO:0000256" key="4">
    <source>
        <dbReference type="ARBA" id="ARBA00022989"/>
    </source>
</evidence>
<dbReference type="EMBL" id="FPBO01000014">
    <property type="protein sequence ID" value="SFU91675.1"/>
    <property type="molecule type" value="Genomic_DNA"/>
</dbReference>
<keyword evidence="2" id="KW-1003">Cell membrane</keyword>
<evidence type="ECO:0000256" key="2">
    <source>
        <dbReference type="ARBA" id="ARBA00022475"/>
    </source>
</evidence>
<gene>
    <name evidence="7" type="ORF">SAMN05216552_1014110</name>
</gene>
<feature type="transmembrane region" description="Helical" evidence="6">
    <location>
        <begin position="149"/>
        <end position="171"/>
    </location>
</feature>
<reference evidence="8" key="1">
    <citation type="submission" date="2016-10" db="EMBL/GenBank/DDBJ databases">
        <authorList>
            <person name="Varghese N."/>
            <person name="Submissions S."/>
        </authorList>
    </citation>
    <scope>NUCLEOTIDE SEQUENCE [LARGE SCALE GENOMIC DNA]</scope>
    <source>
        <strain evidence="8">CGMCC 1.11014</strain>
    </source>
</reference>
<dbReference type="GO" id="GO:0005886">
    <property type="term" value="C:plasma membrane"/>
    <property type="evidence" value="ECO:0007669"/>
    <property type="project" value="UniProtKB-SubCell"/>
</dbReference>
<evidence type="ECO:0000256" key="5">
    <source>
        <dbReference type="ARBA" id="ARBA00023136"/>
    </source>
</evidence>